<protein>
    <submittedName>
        <fullName evidence="2">Uncharacterized protein</fullName>
    </submittedName>
</protein>
<keyword evidence="1" id="KW-0472">Membrane</keyword>
<evidence type="ECO:0000256" key="1">
    <source>
        <dbReference type="SAM" id="Phobius"/>
    </source>
</evidence>
<keyword evidence="1" id="KW-0812">Transmembrane</keyword>
<accession>A0A8T1CPQ2</accession>
<reference evidence="2" key="1">
    <citation type="submission" date="2018-10" db="EMBL/GenBank/DDBJ databases">
        <title>Effector identification in a new, highly contiguous assembly of the strawberry crown rot pathogen Phytophthora cactorum.</title>
        <authorList>
            <person name="Armitage A.D."/>
            <person name="Nellist C.F."/>
            <person name="Bates H."/>
            <person name="Vickerstaff R.J."/>
            <person name="Harrison R.J."/>
        </authorList>
    </citation>
    <scope>NUCLEOTIDE SEQUENCE</scope>
    <source>
        <strain evidence="2">4040</strain>
    </source>
</reference>
<comment type="caution">
    <text evidence="2">The sequence shown here is derived from an EMBL/GenBank/DDBJ whole genome shotgun (WGS) entry which is preliminary data.</text>
</comment>
<evidence type="ECO:0000313" key="3">
    <source>
        <dbReference type="Proteomes" id="UP000736787"/>
    </source>
</evidence>
<proteinExistence type="predicted"/>
<feature type="transmembrane region" description="Helical" evidence="1">
    <location>
        <begin position="55"/>
        <end position="77"/>
    </location>
</feature>
<sequence>MPDRPWTLSARLEPRVEALERDRGDFNLISRRDLLHAIRPKVSLGRVTAGYKSTVSATLATILTTVAGIASGVVFFYDTRAKHIESI</sequence>
<evidence type="ECO:0000313" key="2">
    <source>
        <dbReference type="EMBL" id="KAG2924413.1"/>
    </source>
</evidence>
<gene>
    <name evidence="2" type="ORF">PC117_g15423</name>
</gene>
<organism evidence="2 3">
    <name type="scientific">Phytophthora cactorum</name>
    <dbReference type="NCBI Taxonomy" id="29920"/>
    <lineage>
        <taxon>Eukaryota</taxon>
        <taxon>Sar</taxon>
        <taxon>Stramenopiles</taxon>
        <taxon>Oomycota</taxon>
        <taxon>Peronosporomycetes</taxon>
        <taxon>Peronosporales</taxon>
        <taxon>Peronosporaceae</taxon>
        <taxon>Phytophthora</taxon>
    </lineage>
</organism>
<keyword evidence="1" id="KW-1133">Transmembrane helix</keyword>
<dbReference type="AlphaFoldDB" id="A0A8T1CPQ2"/>
<dbReference type="EMBL" id="RCMK01000513">
    <property type="protein sequence ID" value="KAG2924413.1"/>
    <property type="molecule type" value="Genomic_DNA"/>
</dbReference>
<name>A0A8T1CPQ2_9STRA</name>
<dbReference type="Proteomes" id="UP000736787">
    <property type="component" value="Unassembled WGS sequence"/>
</dbReference>